<dbReference type="Proteomes" id="UP000265520">
    <property type="component" value="Unassembled WGS sequence"/>
</dbReference>
<accession>A0A392N9I4</accession>
<reference evidence="1 2" key="1">
    <citation type="journal article" date="2018" name="Front. Plant Sci.">
        <title>Red Clover (Trifolium pratense) and Zigzag Clover (T. medium) - A Picture of Genomic Similarities and Differences.</title>
        <authorList>
            <person name="Dluhosova J."/>
            <person name="Istvanek J."/>
            <person name="Nedelnik J."/>
            <person name="Repkova J."/>
        </authorList>
    </citation>
    <scope>NUCLEOTIDE SEQUENCE [LARGE SCALE GENOMIC DNA]</scope>
    <source>
        <strain evidence="2">cv. 10/8</strain>
        <tissue evidence="1">Leaf</tissue>
    </source>
</reference>
<dbReference type="EMBL" id="LXQA010032450">
    <property type="protein sequence ID" value="MCH96486.1"/>
    <property type="molecule type" value="Genomic_DNA"/>
</dbReference>
<proteinExistence type="predicted"/>
<dbReference type="AlphaFoldDB" id="A0A392N9I4"/>
<protein>
    <submittedName>
        <fullName evidence="1">Uncharacterized protein</fullName>
    </submittedName>
</protein>
<name>A0A392N9I4_9FABA</name>
<evidence type="ECO:0000313" key="1">
    <source>
        <dbReference type="EMBL" id="MCH96486.1"/>
    </source>
</evidence>
<organism evidence="1 2">
    <name type="scientific">Trifolium medium</name>
    <dbReference type="NCBI Taxonomy" id="97028"/>
    <lineage>
        <taxon>Eukaryota</taxon>
        <taxon>Viridiplantae</taxon>
        <taxon>Streptophyta</taxon>
        <taxon>Embryophyta</taxon>
        <taxon>Tracheophyta</taxon>
        <taxon>Spermatophyta</taxon>
        <taxon>Magnoliopsida</taxon>
        <taxon>eudicotyledons</taxon>
        <taxon>Gunneridae</taxon>
        <taxon>Pentapetalae</taxon>
        <taxon>rosids</taxon>
        <taxon>fabids</taxon>
        <taxon>Fabales</taxon>
        <taxon>Fabaceae</taxon>
        <taxon>Papilionoideae</taxon>
        <taxon>50 kb inversion clade</taxon>
        <taxon>NPAAA clade</taxon>
        <taxon>Hologalegina</taxon>
        <taxon>IRL clade</taxon>
        <taxon>Trifolieae</taxon>
        <taxon>Trifolium</taxon>
    </lineage>
</organism>
<evidence type="ECO:0000313" key="2">
    <source>
        <dbReference type="Proteomes" id="UP000265520"/>
    </source>
</evidence>
<keyword evidence="2" id="KW-1185">Reference proteome</keyword>
<gene>
    <name evidence="1" type="ORF">A2U01_0017472</name>
</gene>
<comment type="caution">
    <text evidence="1">The sequence shown here is derived from an EMBL/GenBank/DDBJ whole genome shotgun (WGS) entry which is preliminary data.</text>
</comment>
<sequence length="33" mass="3399">MVGDQKKNGGGDGQVGDLVVVRMTWLAVVVKAA</sequence>